<dbReference type="GO" id="GO:0016020">
    <property type="term" value="C:membrane"/>
    <property type="evidence" value="ECO:0007669"/>
    <property type="project" value="UniProtKB-SubCell"/>
</dbReference>
<dbReference type="OrthoDB" id="1728340at2759"/>
<feature type="transmembrane region" description="Helical" evidence="6">
    <location>
        <begin position="237"/>
        <end position="260"/>
    </location>
</feature>
<comment type="similarity">
    <text evidence="2 6">Belongs to the drug/metabolite transporter (DMT) superfamily. Plant drug/metabolite exporter (P-DME) (TC 2.A.7.4) family.</text>
</comment>
<feature type="transmembrane region" description="Helical" evidence="6">
    <location>
        <begin position="146"/>
        <end position="168"/>
    </location>
</feature>
<evidence type="ECO:0000256" key="2">
    <source>
        <dbReference type="ARBA" id="ARBA00007635"/>
    </source>
</evidence>
<evidence type="ECO:0000256" key="5">
    <source>
        <dbReference type="ARBA" id="ARBA00023136"/>
    </source>
</evidence>
<comment type="caution">
    <text evidence="8">The sequence shown here is derived from an EMBL/GenBank/DDBJ whole genome shotgun (WGS) entry which is preliminary data.</text>
</comment>
<feature type="transmembrane region" description="Helical" evidence="6">
    <location>
        <begin position="44"/>
        <end position="64"/>
    </location>
</feature>
<keyword evidence="3 6" id="KW-0812">Transmembrane</keyword>
<evidence type="ECO:0000256" key="3">
    <source>
        <dbReference type="ARBA" id="ARBA00022692"/>
    </source>
</evidence>
<keyword evidence="4 6" id="KW-1133">Transmembrane helix</keyword>
<dbReference type="Proteomes" id="UP000734854">
    <property type="component" value="Unassembled WGS sequence"/>
</dbReference>
<name>A0A8J5HQ89_ZINOF</name>
<comment type="subcellular location">
    <subcellularLocation>
        <location evidence="1 6">Membrane</location>
        <topology evidence="1 6">Multi-pass membrane protein</topology>
    </subcellularLocation>
</comment>
<feature type="domain" description="EamA" evidence="7">
    <location>
        <begin position="16"/>
        <end position="160"/>
    </location>
</feature>
<organism evidence="8 9">
    <name type="scientific">Zingiber officinale</name>
    <name type="common">Ginger</name>
    <name type="synonym">Amomum zingiber</name>
    <dbReference type="NCBI Taxonomy" id="94328"/>
    <lineage>
        <taxon>Eukaryota</taxon>
        <taxon>Viridiplantae</taxon>
        <taxon>Streptophyta</taxon>
        <taxon>Embryophyta</taxon>
        <taxon>Tracheophyta</taxon>
        <taxon>Spermatophyta</taxon>
        <taxon>Magnoliopsida</taxon>
        <taxon>Liliopsida</taxon>
        <taxon>Zingiberales</taxon>
        <taxon>Zingiberaceae</taxon>
        <taxon>Zingiber</taxon>
    </lineage>
</organism>
<proteinExistence type="inferred from homology"/>
<accession>A0A8J5HQ89</accession>
<keyword evidence="9" id="KW-1185">Reference proteome</keyword>
<sequence length="392" mass="42630">MVMVMLTRRNEVLRAHLGMALVQMTYGGYHVLTKSVLNVGMNEVVFCVYRDLVALAILGPFAFLQHRSVGRSVRLQLNQRLFASFFLLGLTGIYANQLLFLLGLSFTNPTYASAFQPSIPVFTFILAVALGLETVNLTANEGRMKVVGTVICVSGAILMVFYRGPAIIGSSIYSLSNYTAVGMKSQPEPAGLLASGLLGFGLEKWHVGVLCLIGNCVCMATYFVLQAPVLVKYPASLSLTAYSYAFGAIMMVVTGLFATSDYTEWMLTLPEIIAVTYAGIVASAMNYWIMTWSNKILGPSMVSLYNPLQPASSTLLSMIFLGSAIYLGSILGGVLIIIGLYLVTWARYKEMTESVPGFIGGDTVTFLKEISLKKKQDDSSIPLNTTSDQEFT</sequence>
<dbReference type="InterPro" id="IPR030184">
    <property type="entry name" value="WAT1-related"/>
</dbReference>
<feature type="transmembrane region" description="Helical" evidence="6">
    <location>
        <begin position="272"/>
        <end position="293"/>
    </location>
</feature>
<dbReference type="GO" id="GO:0022857">
    <property type="term" value="F:transmembrane transporter activity"/>
    <property type="evidence" value="ECO:0007669"/>
    <property type="project" value="InterPro"/>
</dbReference>
<dbReference type="Pfam" id="PF00892">
    <property type="entry name" value="EamA"/>
    <property type="match status" value="2"/>
</dbReference>
<dbReference type="PANTHER" id="PTHR31218">
    <property type="entry name" value="WAT1-RELATED PROTEIN"/>
    <property type="match status" value="1"/>
</dbReference>
<evidence type="ECO:0000313" key="8">
    <source>
        <dbReference type="EMBL" id="KAG6529125.1"/>
    </source>
</evidence>
<evidence type="ECO:0000259" key="7">
    <source>
        <dbReference type="Pfam" id="PF00892"/>
    </source>
</evidence>
<feature type="transmembrane region" description="Helical" evidence="6">
    <location>
        <begin position="85"/>
        <end position="107"/>
    </location>
</feature>
<dbReference type="AlphaFoldDB" id="A0A8J5HQ89"/>
<feature type="transmembrane region" description="Helical" evidence="6">
    <location>
        <begin position="119"/>
        <end position="139"/>
    </location>
</feature>
<keyword evidence="5 6" id="KW-0472">Membrane</keyword>
<dbReference type="InterPro" id="IPR000620">
    <property type="entry name" value="EamA_dom"/>
</dbReference>
<reference evidence="8 9" key="1">
    <citation type="submission" date="2020-08" db="EMBL/GenBank/DDBJ databases">
        <title>Plant Genome Project.</title>
        <authorList>
            <person name="Zhang R.-G."/>
        </authorList>
    </citation>
    <scope>NUCLEOTIDE SEQUENCE [LARGE SCALE GENOMIC DNA]</scope>
    <source>
        <tissue evidence="8">Rhizome</tissue>
    </source>
</reference>
<evidence type="ECO:0000256" key="1">
    <source>
        <dbReference type="ARBA" id="ARBA00004141"/>
    </source>
</evidence>
<protein>
    <recommendedName>
        <fullName evidence="6">WAT1-related protein</fullName>
    </recommendedName>
</protein>
<dbReference type="EMBL" id="JACMSC010000003">
    <property type="protein sequence ID" value="KAG6529125.1"/>
    <property type="molecule type" value="Genomic_DNA"/>
</dbReference>
<evidence type="ECO:0000256" key="6">
    <source>
        <dbReference type="RuleBase" id="RU363077"/>
    </source>
</evidence>
<feature type="transmembrane region" description="Helical" evidence="6">
    <location>
        <begin position="12"/>
        <end position="32"/>
    </location>
</feature>
<feature type="transmembrane region" description="Helical" evidence="6">
    <location>
        <begin position="314"/>
        <end position="343"/>
    </location>
</feature>
<feature type="transmembrane region" description="Helical" evidence="6">
    <location>
        <begin position="205"/>
        <end position="225"/>
    </location>
</feature>
<evidence type="ECO:0000256" key="4">
    <source>
        <dbReference type="ARBA" id="ARBA00022989"/>
    </source>
</evidence>
<evidence type="ECO:0000313" key="9">
    <source>
        <dbReference type="Proteomes" id="UP000734854"/>
    </source>
</evidence>
<gene>
    <name evidence="8" type="ORF">ZIOFF_011319</name>
</gene>
<feature type="domain" description="EamA" evidence="7">
    <location>
        <begin position="207"/>
        <end position="344"/>
    </location>
</feature>